<evidence type="ECO:0000256" key="2">
    <source>
        <dbReference type="RuleBase" id="RU003653"/>
    </source>
</evidence>
<dbReference type="GO" id="GO:0046872">
    <property type="term" value="F:metal ion binding"/>
    <property type="evidence" value="ECO:0007669"/>
    <property type="project" value="UniProtKB-UniRule"/>
</dbReference>
<dbReference type="AlphaFoldDB" id="A0A176WCZ1"/>
<name>A0A176WCZ1_MARPO</name>
<dbReference type="InterPro" id="IPR001714">
    <property type="entry name" value="Pept_M24_MAP"/>
</dbReference>
<dbReference type="InterPro" id="IPR016024">
    <property type="entry name" value="ARM-type_fold"/>
</dbReference>
<feature type="domain" description="Peptidase M24" evidence="3">
    <location>
        <begin position="164"/>
        <end position="351"/>
    </location>
</feature>
<dbReference type="SMART" id="SM01297">
    <property type="entry name" value="KAP"/>
    <property type="match status" value="1"/>
</dbReference>
<accession>A0A176WCZ1</accession>
<dbReference type="Pfam" id="PF00557">
    <property type="entry name" value="Peptidase_M24"/>
    <property type="match status" value="1"/>
</dbReference>
<dbReference type="InterPro" id="IPR036005">
    <property type="entry name" value="Creatinase/aminopeptidase-like"/>
</dbReference>
<dbReference type="NCBIfam" id="TIGR00500">
    <property type="entry name" value="met_pdase_I"/>
    <property type="match status" value="1"/>
</dbReference>
<dbReference type="SUPFAM" id="SSF48371">
    <property type="entry name" value="ARM repeat"/>
    <property type="match status" value="1"/>
</dbReference>
<feature type="binding site" evidence="1">
    <location>
        <position position="245"/>
    </location>
    <ligand>
        <name>a divalent metal cation</name>
        <dbReference type="ChEBI" id="CHEBI:60240"/>
        <label>1</label>
    </ligand>
</feature>
<dbReference type="PANTHER" id="PTHR15605:SF2">
    <property type="entry name" value="KINESIN-ASSOCIATED PROTEIN 3"/>
    <property type="match status" value="1"/>
</dbReference>
<dbReference type="InterPro" id="IPR002467">
    <property type="entry name" value="Pept_M24A_MAP1"/>
</dbReference>
<evidence type="ECO:0000313" key="5">
    <source>
        <dbReference type="Proteomes" id="UP000077202"/>
    </source>
</evidence>
<dbReference type="HAMAP" id="MF_01974">
    <property type="entry name" value="MetAP_1"/>
    <property type="match status" value="1"/>
</dbReference>
<keyword evidence="1 2" id="KW-0031">Aminopeptidase</keyword>
<dbReference type="GO" id="GO:0044782">
    <property type="term" value="P:cilium organization"/>
    <property type="evidence" value="ECO:0007669"/>
    <property type="project" value="TreeGrafter"/>
</dbReference>
<comment type="cofactor">
    <cofactor evidence="1">
        <name>Co(2+)</name>
        <dbReference type="ChEBI" id="CHEBI:48828"/>
    </cofactor>
    <cofactor evidence="1">
        <name>Zn(2+)</name>
        <dbReference type="ChEBI" id="CHEBI:29105"/>
    </cofactor>
    <cofactor evidence="1">
        <name>Mn(2+)</name>
        <dbReference type="ChEBI" id="CHEBI:29035"/>
    </cofactor>
    <cofactor evidence="1">
        <name>Fe(2+)</name>
        <dbReference type="ChEBI" id="CHEBI:29033"/>
    </cofactor>
    <text evidence="1">Binds 2 divalent metal cations per subunit. Has a high-affinity and a low affinity metal-binding site. The true nature of the physiological cofactor is under debate. The enzyme is active with cobalt, zinc, manganese or divalent iron ions. Most likely, methionine aminopeptidases function as mononuclear Fe(2+)-metalloproteases under physiological conditions, and the catalytically relevant metal-binding site has been assigned to the histidine-containing high-affinity site.</text>
</comment>
<keyword evidence="5" id="KW-1185">Reference proteome</keyword>
<dbReference type="GO" id="GO:0016939">
    <property type="term" value="C:kinesin II complex"/>
    <property type="evidence" value="ECO:0007669"/>
    <property type="project" value="TreeGrafter"/>
</dbReference>
<dbReference type="InterPro" id="IPR008658">
    <property type="entry name" value="KAP3"/>
</dbReference>
<dbReference type="PROSITE" id="PS00680">
    <property type="entry name" value="MAP_1"/>
    <property type="match status" value="1"/>
</dbReference>
<organism evidence="4 5">
    <name type="scientific">Marchantia polymorpha subsp. ruderalis</name>
    <dbReference type="NCBI Taxonomy" id="1480154"/>
    <lineage>
        <taxon>Eukaryota</taxon>
        <taxon>Viridiplantae</taxon>
        <taxon>Streptophyta</taxon>
        <taxon>Embryophyta</taxon>
        <taxon>Marchantiophyta</taxon>
        <taxon>Marchantiopsida</taxon>
        <taxon>Marchantiidae</taxon>
        <taxon>Marchantiales</taxon>
        <taxon>Marchantiaceae</taxon>
        <taxon>Marchantia</taxon>
    </lineage>
</organism>
<dbReference type="EMBL" id="LVLJ01001351">
    <property type="protein sequence ID" value="OAE30242.1"/>
    <property type="molecule type" value="Genomic_DNA"/>
</dbReference>
<keyword evidence="1 2" id="KW-0479">Metal-binding</keyword>
<reference evidence="4" key="1">
    <citation type="submission" date="2016-03" db="EMBL/GenBank/DDBJ databases">
        <title>Mechanisms controlling the formation of the plant cell surface in tip-growing cells are functionally conserved among land plants.</title>
        <authorList>
            <person name="Honkanen S."/>
            <person name="Jones V.A."/>
            <person name="Morieri G."/>
            <person name="Champion C."/>
            <person name="Hetherington A.J."/>
            <person name="Kelly S."/>
            <person name="Saint-Marcoux D."/>
            <person name="Proust H."/>
            <person name="Prescott H."/>
            <person name="Dolan L."/>
        </authorList>
    </citation>
    <scope>NUCLEOTIDE SEQUENCE [LARGE SCALE GENOMIC DNA]</scope>
    <source>
        <tissue evidence="4">Whole gametophyte</tissue>
    </source>
</reference>
<dbReference type="GO" id="GO:0004239">
    <property type="term" value="F:initiator methionyl aminopeptidase activity"/>
    <property type="evidence" value="ECO:0007669"/>
    <property type="project" value="UniProtKB-UniRule"/>
</dbReference>
<dbReference type="PANTHER" id="PTHR15605">
    <property type="entry name" value="KINESIN-ASSOCIATED PROTEINS"/>
    <property type="match status" value="1"/>
</dbReference>
<evidence type="ECO:0000259" key="3">
    <source>
        <dbReference type="Pfam" id="PF00557"/>
    </source>
</evidence>
<feature type="binding site" evidence="1">
    <location>
        <position position="319"/>
    </location>
    <ligand>
        <name>a divalent metal cation</name>
        <dbReference type="ChEBI" id="CHEBI:60240"/>
        <label>2</label>
        <note>catalytic</note>
    </ligand>
</feature>
<dbReference type="Gene3D" id="3.90.230.10">
    <property type="entry name" value="Creatinase/methionine aminopeptidase superfamily"/>
    <property type="match status" value="1"/>
</dbReference>
<dbReference type="SUPFAM" id="SSF55920">
    <property type="entry name" value="Creatinase/aminopeptidase"/>
    <property type="match status" value="1"/>
</dbReference>
<dbReference type="PRINTS" id="PR00599">
    <property type="entry name" value="MAPEPTIDASE"/>
</dbReference>
<sequence length="1058" mass="117882">MDNTSEKRQEYEAVDISCRNSKLLGPSGDAMATLAGAATATWGSVARHSLPASSFKSAYSFSSSFWSQPSLLRLAFVAEEKKFQREGGFVIFARKKSGFAELLFNRKNEQQGEGSQRPRLQRGRVSPRLDVPANILRPPYVNSLQAPDFVEDYQIQDAEGIVGMKAAGKLAAAVLSHAGTLVKPGVTTDEIDKAVHQMIIEAGAYPSPLGYGAFPKSVCTSVNECICHGIPDSRALLDGDIINIDVTVYLNGYHGDTSRTFLCGNVSEEGRQLVEVTREALDKAISICGPGVEFRKIGKVIHDIADKYKYGVVRQFVGHGVGKIFHSGPSILHFRNSEPGRMEVNQTFTIVFVMPDPKGLPRMRSRSYFAFWHIYVRRKADVSLRHGVGIVPTISVGTIFGVPQVPTVPFARSRPRVGIVCCLRYEDTFRWLLLSREGGGGGSTARNLETSLASLYESMEEKIKATNYIFNMARRTERLATIAQHPSALGALARVLREEGRKSFNLRLNIVSIFFLMSFFPKFHQCLLEQKIGKTTLNILVLEVQCMETRMQLEETAATPARLNSENTTTASEISLMFQNTKQEKLLYMCISLLLNIAEDLNVEKRMKKCNLVEFLCKILVRKSIALLIITVTFLKKLSIFKQNMDVMKENGIIYRLSVLIPCQHESLLLAVLRLLWNLSFDPGLRMDMIKCKVIQALEMLLKDKKFEHLVFGLLYNLSIDAEGRKAFLETDIGPMILQAMTVESRQNITGELVALAVNLTTLPHTSEITGTREVPPTCHTVPEPPSFQGAIKAQVIKNISKSETAKPQLLRDYFGDYGSRNTPAQLYLRYFLNFLKPLRNIHTSTTIAHSVEQVEVMKIFNQVATLGDVFYRLVEDTDLLQFLMKSSLMEEEEIFLEIVVFVGAVGSDRIAVKIADSGLLLWTLGQLLLNASTSKEVVACDKAVVSILELSRDPNKAVARLAEVLVNTIVEFDAQWCVKLKWLKFASYNKERYALSEISFHQAVPSLSCPESEATDPPWEKCPSRCLTLLDKKSAVASGGVLTSFEDLSMRELSSLG</sequence>
<keyword evidence="1" id="KW-0378">Hydrolase</keyword>
<comment type="caution">
    <text evidence="1">Lacks conserved residue(s) required for the propagation of feature annotation.</text>
</comment>
<protein>
    <recommendedName>
        <fullName evidence="2">Methionine aminopeptidase</fullName>
        <ecNumber evidence="2">3.4.11.18</ecNumber>
    </recommendedName>
</protein>
<comment type="catalytic activity">
    <reaction evidence="1 2">
        <text>Release of N-terminal amino acids, preferentially methionine, from peptides and arylamides.</text>
        <dbReference type="EC" id="3.4.11.18"/>
    </reaction>
</comment>
<comment type="function">
    <text evidence="2">Cotranslationally removes the N-terminal methionine from nascent proteins. The N-terminal methionine is often cleaved when the second residue in the primary sequence is small and uncharged (Met-Ala-, Cys, Gly, Pro, Ser, Thr, or Val).</text>
</comment>
<feature type="binding site" evidence="1">
    <location>
        <position position="256"/>
    </location>
    <ligand>
        <name>a divalent metal cation</name>
        <dbReference type="ChEBI" id="CHEBI:60240"/>
        <label>1</label>
    </ligand>
</feature>
<dbReference type="Gene3D" id="1.25.10.10">
    <property type="entry name" value="Leucine-rich Repeat Variant"/>
    <property type="match status" value="1"/>
</dbReference>
<keyword evidence="1 2" id="KW-0645">Protease</keyword>
<dbReference type="GO" id="GO:0019894">
    <property type="term" value="F:kinesin binding"/>
    <property type="evidence" value="ECO:0007669"/>
    <property type="project" value="InterPro"/>
</dbReference>
<dbReference type="GO" id="GO:0006508">
    <property type="term" value="P:proteolysis"/>
    <property type="evidence" value="ECO:0007669"/>
    <property type="project" value="UniProtKB-KW"/>
</dbReference>
<dbReference type="InterPro" id="IPR000994">
    <property type="entry name" value="Pept_M24"/>
</dbReference>
<gene>
    <name evidence="4" type="ORF">AXG93_4295s2000</name>
</gene>
<dbReference type="GO" id="GO:0007018">
    <property type="term" value="P:microtubule-based movement"/>
    <property type="evidence" value="ECO:0007669"/>
    <property type="project" value="TreeGrafter"/>
</dbReference>
<feature type="binding site" evidence="1">
    <location>
        <position position="228"/>
    </location>
    <ligand>
        <name>substrate</name>
    </ligand>
</feature>
<dbReference type="GO" id="GO:0070006">
    <property type="term" value="F:metalloaminopeptidase activity"/>
    <property type="evidence" value="ECO:0007669"/>
    <property type="project" value="UniProtKB-UniRule"/>
</dbReference>
<feature type="binding site" evidence="1">
    <location>
        <position position="256"/>
    </location>
    <ligand>
        <name>a divalent metal cation</name>
        <dbReference type="ChEBI" id="CHEBI:60240"/>
        <label>2</label>
        <note>catalytic</note>
    </ligand>
</feature>
<evidence type="ECO:0000313" key="4">
    <source>
        <dbReference type="EMBL" id="OAE30242.1"/>
    </source>
</evidence>
<dbReference type="EC" id="3.4.11.18" evidence="2"/>
<evidence type="ECO:0000256" key="1">
    <source>
        <dbReference type="HAMAP-Rule" id="MF_03174"/>
    </source>
</evidence>
<proteinExistence type="inferred from homology"/>
<dbReference type="InterPro" id="IPR011989">
    <property type="entry name" value="ARM-like"/>
</dbReference>
<dbReference type="Pfam" id="PF05804">
    <property type="entry name" value="KAP"/>
    <property type="match status" value="1"/>
</dbReference>
<dbReference type="GO" id="GO:0035869">
    <property type="term" value="C:ciliary transition zone"/>
    <property type="evidence" value="ECO:0007669"/>
    <property type="project" value="TreeGrafter"/>
</dbReference>
<dbReference type="Proteomes" id="UP000077202">
    <property type="component" value="Unassembled WGS sequence"/>
</dbReference>
<feature type="binding site" evidence="1">
    <location>
        <position position="326"/>
    </location>
    <ligand>
        <name>substrate</name>
    </ligand>
</feature>
<comment type="similarity">
    <text evidence="1">Belongs to the peptidase M24A family. Methionine aminopeptidase type 1 subfamily.</text>
</comment>
<comment type="caution">
    <text evidence="4">The sequence shown here is derived from an EMBL/GenBank/DDBJ whole genome shotgun (WGS) entry which is preliminary data.</text>
</comment>
<dbReference type="GO" id="GO:0005930">
    <property type="term" value="C:axoneme"/>
    <property type="evidence" value="ECO:0007669"/>
    <property type="project" value="TreeGrafter"/>
</dbReference>
<dbReference type="CDD" id="cd01086">
    <property type="entry name" value="MetAP1"/>
    <property type="match status" value="1"/>
</dbReference>